<evidence type="ECO:0000256" key="10">
    <source>
        <dbReference type="ARBA" id="ARBA00030772"/>
    </source>
</evidence>
<keyword evidence="8" id="KW-0653">Protein transport</keyword>
<evidence type="ECO:0000256" key="7">
    <source>
        <dbReference type="ARBA" id="ARBA00022692"/>
    </source>
</evidence>
<dbReference type="RefSeq" id="WP_143950565.1">
    <property type="nucleotide sequence ID" value="NZ_BAABMB010000003.1"/>
</dbReference>
<comment type="similarity">
    <text evidence="2">Belongs to the GSP N family.</text>
</comment>
<dbReference type="GO" id="GO:0015627">
    <property type="term" value="C:type II protein secretion system complex"/>
    <property type="evidence" value="ECO:0007669"/>
    <property type="project" value="InterPro"/>
</dbReference>
<keyword evidence="7" id="KW-0812">Transmembrane</keyword>
<dbReference type="EMBL" id="VLTJ01000039">
    <property type="protein sequence ID" value="TSH90648.1"/>
    <property type="molecule type" value="Genomic_DNA"/>
</dbReference>
<gene>
    <name evidence="11" type="ORF">FOZ76_22880</name>
</gene>
<keyword evidence="5" id="KW-1003">Cell membrane</keyword>
<evidence type="ECO:0000256" key="1">
    <source>
        <dbReference type="ARBA" id="ARBA00004533"/>
    </source>
</evidence>
<dbReference type="Proteomes" id="UP000318405">
    <property type="component" value="Unassembled WGS sequence"/>
</dbReference>
<evidence type="ECO:0000256" key="8">
    <source>
        <dbReference type="ARBA" id="ARBA00022927"/>
    </source>
</evidence>
<comment type="caution">
    <text evidence="11">The sequence shown here is derived from an EMBL/GenBank/DDBJ whole genome shotgun (WGS) entry which is preliminary data.</text>
</comment>
<reference evidence="11 12" key="1">
    <citation type="submission" date="2019-07" db="EMBL/GenBank/DDBJ databases">
        <title>Qingshengfaniella alkalisoli gen. nov., sp. nov., isolated from saline soil.</title>
        <authorList>
            <person name="Xu L."/>
            <person name="Huang X.-X."/>
            <person name="Sun J.-Q."/>
        </authorList>
    </citation>
    <scope>NUCLEOTIDE SEQUENCE [LARGE SCALE GENOMIC DNA]</scope>
    <source>
        <strain evidence="11 12">DSM 27279</strain>
    </source>
</reference>
<dbReference type="OrthoDB" id="8558191at2"/>
<proteinExistence type="inferred from homology"/>
<organism evidence="11 12">
    <name type="scientific">Verticiella sediminum</name>
    <dbReference type="NCBI Taxonomy" id="1247510"/>
    <lineage>
        <taxon>Bacteria</taxon>
        <taxon>Pseudomonadati</taxon>
        <taxon>Pseudomonadota</taxon>
        <taxon>Betaproteobacteria</taxon>
        <taxon>Burkholderiales</taxon>
        <taxon>Alcaligenaceae</taxon>
        <taxon>Verticiella</taxon>
    </lineage>
</organism>
<keyword evidence="6" id="KW-0997">Cell inner membrane</keyword>
<dbReference type="GO" id="GO:0015628">
    <property type="term" value="P:protein secretion by the type II secretion system"/>
    <property type="evidence" value="ECO:0007669"/>
    <property type="project" value="InterPro"/>
</dbReference>
<comment type="subcellular location">
    <subcellularLocation>
        <location evidence="1">Cell inner membrane</location>
    </subcellularLocation>
</comment>
<evidence type="ECO:0000256" key="3">
    <source>
        <dbReference type="ARBA" id="ARBA00021563"/>
    </source>
</evidence>
<protein>
    <recommendedName>
        <fullName evidence="3">Type II secretion system protein N</fullName>
    </recommendedName>
    <alternativeName>
        <fullName evidence="10">General secretion pathway protein N</fullName>
    </alternativeName>
</protein>
<dbReference type="InterPro" id="IPR022792">
    <property type="entry name" value="T2SS_protein-GspN"/>
</dbReference>
<evidence type="ECO:0000256" key="9">
    <source>
        <dbReference type="ARBA" id="ARBA00023136"/>
    </source>
</evidence>
<keyword evidence="9" id="KW-0472">Membrane</keyword>
<keyword evidence="4" id="KW-0813">Transport</keyword>
<sequence>MNAMRRWAPRVLVGAALAILALAAALAVLPARWLITLLPADAPLAIVDASGTVWAGTALVALGPPGARTTLPDPIRWQTGWDAGLRALVHHPWLECSQLAIRAGWSGLGLGPCQVRLPAETLATLGAPLNTLKPSGTLRASWPGLRLPYRGGVPSGQLVTLDWTLAGSALSPVRPLGDYRVQMTGDNGAAHVSIATLRGVLQVQGEGSFSPTAAARFSGRAGPAPGTPDTTIMSLQGLLSAIGRRSGDETLFQFGR</sequence>
<name>A0A556ACP3_9BURK</name>
<dbReference type="AlphaFoldDB" id="A0A556ACP3"/>
<evidence type="ECO:0000256" key="5">
    <source>
        <dbReference type="ARBA" id="ARBA00022475"/>
    </source>
</evidence>
<evidence type="ECO:0000256" key="6">
    <source>
        <dbReference type="ARBA" id="ARBA00022519"/>
    </source>
</evidence>
<keyword evidence="12" id="KW-1185">Reference proteome</keyword>
<evidence type="ECO:0000313" key="11">
    <source>
        <dbReference type="EMBL" id="TSH90648.1"/>
    </source>
</evidence>
<evidence type="ECO:0000313" key="12">
    <source>
        <dbReference type="Proteomes" id="UP000318405"/>
    </source>
</evidence>
<accession>A0A556ACP3</accession>
<dbReference type="GO" id="GO:0005886">
    <property type="term" value="C:plasma membrane"/>
    <property type="evidence" value="ECO:0007669"/>
    <property type="project" value="UniProtKB-SubCell"/>
</dbReference>
<evidence type="ECO:0000256" key="4">
    <source>
        <dbReference type="ARBA" id="ARBA00022448"/>
    </source>
</evidence>
<dbReference type="Pfam" id="PF01203">
    <property type="entry name" value="T2SSN"/>
    <property type="match status" value="1"/>
</dbReference>
<evidence type="ECO:0000256" key="2">
    <source>
        <dbReference type="ARBA" id="ARBA00007208"/>
    </source>
</evidence>